<dbReference type="Gene3D" id="1.20.5.1930">
    <property type="match status" value="1"/>
</dbReference>
<dbReference type="InterPro" id="IPR003018">
    <property type="entry name" value="GAF"/>
</dbReference>
<dbReference type="Pfam" id="PF13185">
    <property type="entry name" value="GAF_2"/>
    <property type="match status" value="1"/>
</dbReference>
<dbReference type="Proteomes" id="UP001500957">
    <property type="component" value="Unassembled WGS sequence"/>
</dbReference>
<protein>
    <recommendedName>
        <fullName evidence="1">GAF domain-containing protein</fullName>
    </recommendedName>
</protein>
<dbReference type="Gene3D" id="3.30.450.40">
    <property type="match status" value="1"/>
</dbReference>
<dbReference type="SUPFAM" id="SSF55781">
    <property type="entry name" value="GAF domain-like"/>
    <property type="match status" value="1"/>
</dbReference>
<proteinExistence type="predicted"/>
<name>A0ABP3SIG8_9ACTN</name>
<evidence type="ECO:0000313" key="3">
    <source>
        <dbReference type="Proteomes" id="UP001500957"/>
    </source>
</evidence>
<accession>A0ABP3SIG8</accession>
<evidence type="ECO:0000259" key="1">
    <source>
        <dbReference type="SMART" id="SM00065"/>
    </source>
</evidence>
<gene>
    <name evidence="2" type="ORF">GCM10009547_44560</name>
</gene>
<dbReference type="RefSeq" id="WP_344608965.1">
    <property type="nucleotide sequence ID" value="NZ_BAAAHE010000049.1"/>
</dbReference>
<evidence type="ECO:0000313" key="2">
    <source>
        <dbReference type="EMBL" id="GAA0635507.1"/>
    </source>
</evidence>
<sequence>MNSRVSPVDGLALYAAEQRRREWLQASIEVTRSLLSVSGEDPLHAVARAANSIAGADLTLVVLPTPAGDQLMIEVAYGESTEDLVGIVVDARQSISGEVIRTGQPVLAVDVADRPNGVEQVRRKGPVVMVGPVMVVPLFGEQGARGALLIARRCGGEPFDHEDLELATSFANHAAVALELADARETQQRMSILEDRHRIAADLHDHVLQRLFAAGMTMQAMTASVDSPHLDRLEELITDTDATIAQIRAVIHELNDLRSF</sequence>
<keyword evidence="3" id="KW-1185">Reference proteome</keyword>
<reference evidence="3" key="1">
    <citation type="journal article" date="2019" name="Int. J. Syst. Evol. Microbiol.">
        <title>The Global Catalogue of Microorganisms (GCM) 10K type strain sequencing project: providing services to taxonomists for standard genome sequencing and annotation.</title>
        <authorList>
            <consortium name="The Broad Institute Genomics Platform"/>
            <consortium name="The Broad Institute Genome Sequencing Center for Infectious Disease"/>
            <person name="Wu L."/>
            <person name="Ma J."/>
        </authorList>
    </citation>
    <scope>NUCLEOTIDE SEQUENCE [LARGE SCALE GENOMIC DNA]</scope>
    <source>
        <strain evidence="3">JCM 10671</strain>
    </source>
</reference>
<organism evidence="2 3">
    <name type="scientific">Sporichthya brevicatena</name>
    <dbReference type="NCBI Taxonomy" id="171442"/>
    <lineage>
        <taxon>Bacteria</taxon>
        <taxon>Bacillati</taxon>
        <taxon>Actinomycetota</taxon>
        <taxon>Actinomycetes</taxon>
        <taxon>Sporichthyales</taxon>
        <taxon>Sporichthyaceae</taxon>
        <taxon>Sporichthya</taxon>
    </lineage>
</organism>
<dbReference type="InterPro" id="IPR011712">
    <property type="entry name" value="Sig_transdc_His_kin_sub3_dim/P"/>
</dbReference>
<dbReference type="Pfam" id="PF07730">
    <property type="entry name" value="HisKA_3"/>
    <property type="match status" value="1"/>
</dbReference>
<feature type="domain" description="GAF" evidence="1">
    <location>
        <begin position="38"/>
        <end position="188"/>
    </location>
</feature>
<dbReference type="SMART" id="SM00065">
    <property type="entry name" value="GAF"/>
    <property type="match status" value="1"/>
</dbReference>
<comment type="caution">
    <text evidence="2">The sequence shown here is derived from an EMBL/GenBank/DDBJ whole genome shotgun (WGS) entry which is preliminary data.</text>
</comment>
<dbReference type="InterPro" id="IPR029016">
    <property type="entry name" value="GAF-like_dom_sf"/>
</dbReference>
<dbReference type="EMBL" id="BAAAHE010000049">
    <property type="protein sequence ID" value="GAA0635507.1"/>
    <property type="molecule type" value="Genomic_DNA"/>
</dbReference>